<keyword evidence="5" id="KW-0378">Hydrolase</keyword>
<comment type="function">
    <text evidence="2">Counteracts the endogenous Pycsar antiviral defense system. Phosphodiesterase that enables metal-dependent hydrolysis of host cyclic nucleotide Pycsar defense signals such as cCMP and cUMP.</text>
</comment>
<dbReference type="GO" id="GO:0016787">
    <property type="term" value="F:hydrolase activity"/>
    <property type="evidence" value="ECO:0007669"/>
    <property type="project" value="UniProtKB-KW"/>
</dbReference>
<accession>A0A839TK27</accession>
<organism evidence="5 6">
    <name type="scientific">Paenibacillus rhizosphaerae</name>
    <dbReference type="NCBI Taxonomy" id="297318"/>
    <lineage>
        <taxon>Bacteria</taxon>
        <taxon>Bacillati</taxon>
        <taxon>Bacillota</taxon>
        <taxon>Bacilli</taxon>
        <taxon>Bacillales</taxon>
        <taxon>Paenibacillaceae</taxon>
        <taxon>Paenibacillus</taxon>
    </lineage>
</organism>
<dbReference type="InterPro" id="IPR050855">
    <property type="entry name" value="NDM-1-like"/>
</dbReference>
<evidence type="ECO:0000256" key="1">
    <source>
        <dbReference type="ARBA" id="ARBA00034221"/>
    </source>
</evidence>
<evidence type="ECO:0000313" key="6">
    <source>
        <dbReference type="Proteomes" id="UP000517523"/>
    </source>
</evidence>
<evidence type="ECO:0000259" key="4">
    <source>
        <dbReference type="SMART" id="SM00849"/>
    </source>
</evidence>
<dbReference type="SMART" id="SM00849">
    <property type="entry name" value="Lactamase_B"/>
    <property type="match status" value="1"/>
</dbReference>
<dbReference type="SUPFAM" id="SSF56281">
    <property type="entry name" value="Metallo-hydrolase/oxidoreductase"/>
    <property type="match status" value="1"/>
</dbReference>
<dbReference type="PANTHER" id="PTHR42951:SF17">
    <property type="entry name" value="METALLO-BETA-LACTAMASE DOMAIN-CONTAINING PROTEIN"/>
    <property type="match status" value="1"/>
</dbReference>
<comment type="caution">
    <text evidence="5">The sequence shown here is derived from an EMBL/GenBank/DDBJ whole genome shotgun (WGS) entry which is preliminary data.</text>
</comment>
<dbReference type="AlphaFoldDB" id="A0A839TK27"/>
<evidence type="ECO:0000313" key="5">
    <source>
        <dbReference type="EMBL" id="MBB3126100.1"/>
    </source>
</evidence>
<dbReference type="Pfam" id="PF00753">
    <property type="entry name" value="Lactamase_B"/>
    <property type="match status" value="1"/>
</dbReference>
<name>A0A839TK27_9BACL</name>
<evidence type="ECO:0000256" key="2">
    <source>
        <dbReference type="ARBA" id="ARBA00034301"/>
    </source>
</evidence>
<protein>
    <submittedName>
        <fullName evidence="5">Glyoxylase-like metal-dependent hydrolase (Beta-lactamase superfamily II)</fullName>
    </submittedName>
</protein>
<proteinExistence type="predicted"/>
<dbReference type="RefSeq" id="WP_183578698.1">
    <property type="nucleotide sequence ID" value="NZ_JACHXJ010000001.1"/>
</dbReference>
<dbReference type="PANTHER" id="PTHR42951">
    <property type="entry name" value="METALLO-BETA-LACTAMASE DOMAIN-CONTAINING"/>
    <property type="match status" value="1"/>
</dbReference>
<sequence>MEKGTDQELTYGSDYHYIPATSVASGEGVEVRPDVYSYTVQIVNIVLAGAPQAGSFVLIDAGMPGSADDIIRTVEERFGSGSRPEAMILTHAHFDHVGALIDLVKHWEVPVYAHMLEMPYLTGQESYPKPDPTVEGGMLAKLSFAFPNEPVNVGPWVKPLPENGSVPGMPEYRWIPTPGHSPGHVSLYRERDRTLIAGDAFTTVRQDELYKVLAQKVEISGPPRYFTPDWFAAWQSVKRLEALHPDAAVTGHGKPVTGEELSAGLKRLAEQFDSLAIPDHGTYVKRYEQ</sequence>
<comment type="catalytic activity">
    <reaction evidence="3">
        <text>3',5'-cyclic UMP + H2O = UMP + H(+)</text>
        <dbReference type="Rhea" id="RHEA:70575"/>
        <dbReference type="ChEBI" id="CHEBI:15377"/>
        <dbReference type="ChEBI" id="CHEBI:15378"/>
        <dbReference type="ChEBI" id="CHEBI:57865"/>
        <dbReference type="ChEBI" id="CHEBI:184387"/>
    </reaction>
    <physiologicalReaction direction="left-to-right" evidence="3">
        <dbReference type="Rhea" id="RHEA:70576"/>
    </physiologicalReaction>
</comment>
<dbReference type="CDD" id="cd07721">
    <property type="entry name" value="yflN-like_MBL-fold"/>
    <property type="match status" value="1"/>
</dbReference>
<feature type="domain" description="Metallo-beta-lactamase" evidence="4">
    <location>
        <begin position="42"/>
        <end position="252"/>
    </location>
</feature>
<reference evidence="5 6" key="1">
    <citation type="submission" date="2020-08" db="EMBL/GenBank/DDBJ databases">
        <title>Genomic Encyclopedia of Type Strains, Phase III (KMG-III): the genomes of soil and plant-associated and newly described type strains.</title>
        <authorList>
            <person name="Whitman W."/>
        </authorList>
    </citation>
    <scope>NUCLEOTIDE SEQUENCE [LARGE SCALE GENOMIC DNA]</scope>
    <source>
        <strain evidence="5 6">CECT 5831</strain>
    </source>
</reference>
<dbReference type="Gene3D" id="3.60.15.10">
    <property type="entry name" value="Ribonuclease Z/Hydroxyacylglutathione hydrolase-like"/>
    <property type="match status" value="1"/>
</dbReference>
<evidence type="ECO:0000256" key="3">
    <source>
        <dbReference type="ARBA" id="ARBA00048505"/>
    </source>
</evidence>
<dbReference type="EMBL" id="JACHXJ010000001">
    <property type="protein sequence ID" value="MBB3126100.1"/>
    <property type="molecule type" value="Genomic_DNA"/>
</dbReference>
<dbReference type="Proteomes" id="UP000517523">
    <property type="component" value="Unassembled WGS sequence"/>
</dbReference>
<dbReference type="InterPro" id="IPR001279">
    <property type="entry name" value="Metallo-B-lactamas"/>
</dbReference>
<gene>
    <name evidence="5" type="ORF">FHS19_000754</name>
</gene>
<comment type="catalytic activity">
    <reaction evidence="1">
        <text>3',5'-cyclic CMP + H2O = CMP + H(+)</text>
        <dbReference type="Rhea" id="RHEA:72675"/>
        <dbReference type="ChEBI" id="CHEBI:15377"/>
        <dbReference type="ChEBI" id="CHEBI:15378"/>
        <dbReference type="ChEBI" id="CHEBI:58003"/>
        <dbReference type="ChEBI" id="CHEBI:60377"/>
    </reaction>
    <physiologicalReaction direction="left-to-right" evidence="1">
        <dbReference type="Rhea" id="RHEA:72676"/>
    </physiologicalReaction>
</comment>
<dbReference type="InterPro" id="IPR036866">
    <property type="entry name" value="RibonucZ/Hydroxyglut_hydro"/>
</dbReference>